<dbReference type="SUPFAM" id="SSF46894">
    <property type="entry name" value="C-terminal effector domain of the bipartite response regulators"/>
    <property type="match status" value="1"/>
</dbReference>
<comment type="caution">
    <text evidence="8">The sequence shown here is derived from an EMBL/GenBank/DDBJ whole genome shotgun (WGS) entry which is preliminary data.</text>
</comment>
<dbReference type="CDD" id="cd00156">
    <property type="entry name" value="REC"/>
    <property type="match status" value="2"/>
</dbReference>
<dbReference type="SUPFAM" id="SSF47226">
    <property type="entry name" value="Histidine-containing phosphotransfer domain, HPT domain"/>
    <property type="match status" value="1"/>
</dbReference>
<dbReference type="SMART" id="SM00862">
    <property type="entry name" value="Trans_reg_C"/>
    <property type="match status" value="1"/>
</dbReference>
<feature type="DNA-binding region" description="OmpR/PhoB-type" evidence="4">
    <location>
        <begin position="124"/>
        <end position="222"/>
    </location>
</feature>
<name>A0ABR8FLL9_9NOST</name>
<dbReference type="Pfam" id="PF00486">
    <property type="entry name" value="Trans_reg_C"/>
    <property type="match status" value="1"/>
</dbReference>
<protein>
    <submittedName>
        <fullName evidence="8">Response regulator</fullName>
    </submittedName>
</protein>
<evidence type="ECO:0000259" key="6">
    <source>
        <dbReference type="PROSITE" id="PS50894"/>
    </source>
</evidence>
<feature type="domain" description="Response regulatory" evidence="5">
    <location>
        <begin position="367"/>
        <end position="492"/>
    </location>
</feature>
<feature type="domain" description="OmpR/PhoB-type" evidence="7">
    <location>
        <begin position="124"/>
        <end position="222"/>
    </location>
</feature>
<dbReference type="PANTHER" id="PTHR48111">
    <property type="entry name" value="REGULATOR OF RPOS"/>
    <property type="match status" value="1"/>
</dbReference>
<dbReference type="InterPro" id="IPR008207">
    <property type="entry name" value="Sig_transdc_His_kin_Hpt_dom"/>
</dbReference>
<dbReference type="Gene3D" id="1.20.120.160">
    <property type="entry name" value="HPT domain"/>
    <property type="match status" value="1"/>
</dbReference>
<dbReference type="InterPro" id="IPR016032">
    <property type="entry name" value="Sig_transdc_resp-reg_C-effctor"/>
</dbReference>
<dbReference type="Pfam" id="PF01627">
    <property type="entry name" value="Hpt"/>
    <property type="match status" value="1"/>
</dbReference>
<gene>
    <name evidence="8" type="ORF">H6G59_25035</name>
</gene>
<keyword evidence="1 4" id="KW-0238">DNA-binding</keyword>
<evidence type="ECO:0000256" key="4">
    <source>
        <dbReference type="PROSITE-ProRule" id="PRU01091"/>
    </source>
</evidence>
<feature type="domain" description="Response regulatory" evidence="5">
    <location>
        <begin position="2"/>
        <end position="116"/>
    </location>
</feature>
<feature type="modified residue" description="Phosphohistidine" evidence="2">
    <location>
        <position position="295"/>
    </location>
</feature>
<feature type="domain" description="Response regulatory" evidence="5">
    <location>
        <begin position="502"/>
        <end position="618"/>
    </location>
</feature>
<feature type="domain" description="HPt" evidence="6">
    <location>
        <begin position="251"/>
        <end position="354"/>
    </location>
</feature>
<dbReference type="PROSITE" id="PS50110">
    <property type="entry name" value="RESPONSE_REGULATORY"/>
    <property type="match status" value="3"/>
</dbReference>
<dbReference type="InterPro" id="IPR001789">
    <property type="entry name" value="Sig_transdc_resp-reg_receiver"/>
</dbReference>
<dbReference type="InterPro" id="IPR036388">
    <property type="entry name" value="WH-like_DNA-bd_sf"/>
</dbReference>
<accession>A0ABR8FLL9</accession>
<dbReference type="SMART" id="SM00448">
    <property type="entry name" value="REC"/>
    <property type="match status" value="3"/>
</dbReference>
<organism evidence="8 9">
    <name type="scientific">Anabaena lutea FACHB-196</name>
    <dbReference type="NCBI Taxonomy" id="2692881"/>
    <lineage>
        <taxon>Bacteria</taxon>
        <taxon>Bacillati</taxon>
        <taxon>Cyanobacteriota</taxon>
        <taxon>Cyanophyceae</taxon>
        <taxon>Nostocales</taxon>
        <taxon>Nostocaceae</taxon>
        <taxon>Anabaena</taxon>
    </lineage>
</organism>
<dbReference type="PANTHER" id="PTHR48111:SF15">
    <property type="entry name" value="OMPR SUBFAMILY"/>
    <property type="match status" value="1"/>
</dbReference>
<proteinExistence type="predicted"/>
<dbReference type="PROSITE" id="PS50894">
    <property type="entry name" value="HPT"/>
    <property type="match status" value="1"/>
</dbReference>
<reference evidence="8 9" key="1">
    <citation type="journal article" date="2020" name="ISME J.">
        <title>Comparative genomics reveals insights into cyanobacterial evolution and habitat adaptation.</title>
        <authorList>
            <person name="Chen M.Y."/>
            <person name="Teng W.K."/>
            <person name="Zhao L."/>
            <person name="Hu C.X."/>
            <person name="Zhou Y.K."/>
            <person name="Han B.P."/>
            <person name="Song L.R."/>
            <person name="Shu W.S."/>
        </authorList>
    </citation>
    <scope>NUCLEOTIDE SEQUENCE [LARGE SCALE GENOMIC DNA]</scope>
    <source>
        <strain evidence="8 9">FACHB-196</strain>
    </source>
</reference>
<feature type="modified residue" description="4-aspartylphosphate" evidence="3">
    <location>
        <position position="51"/>
    </location>
</feature>
<dbReference type="EMBL" id="JACJST010000036">
    <property type="protein sequence ID" value="MBD2571096.1"/>
    <property type="molecule type" value="Genomic_DNA"/>
</dbReference>
<evidence type="ECO:0000256" key="1">
    <source>
        <dbReference type="ARBA" id="ARBA00023125"/>
    </source>
</evidence>
<evidence type="ECO:0000259" key="7">
    <source>
        <dbReference type="PROSITE" id="PS51755"/>
    </source>
</evidence>
<comment type="caution">
    <text evidence="3">Lacks conserved residue(s) required for the propagation of feature annotation.</text>
</comment>
<evidence type="ECO:0000259" key="5">
    <source>
        <dbReference type="PROSITE" id="PS50110"/>
    </source>
</evidence>
<dbReference type="InterPro" id="IPR001867">
    <property type="entry name" value="OmpR/PhoB-type_DNA-bd"/>
</dbReference>
<dbReference type="Gene3D" id="1.10.10.10">
    <property type="entry name" value="Winged helix-like DNA-binding domain superfamily/Winged helix DNA-binding domain"/>
    <property type="match status" value="1"/>
</dbReference>
<evidence type="ECO:0000313" key="9">
    <source>
        <dbReference type="Proteomes" id="UP000640531"/>
    </source>
</evidence>
<sequence>MKILLVEDDSITRETIANFLTAHEYQVSLATDGEMALELQEQCEYDLIILDIVLPKLDGISICKQWRHQGCQTPILLITVKNQVTERIIGLEAGADDYVTKPFDLEELLARIHALLRRSKSFIPQEIIWDGIHFDSASGRVYSGNQSIHLTPKEYCLLELFLLNPKRIFSRQAILDRLWDFAEIPGEGTVSTHIKSLRQKLKAVGAEDPIETVYGLGYRLKTLSESEQFSPPTQSNTASVQTHTEENAQIITSKVWEKFQKYYVEETNKLSQITATLSTIQPDIELKNQAEQIAHKLAGSLGSLGFINISEQAKQLEILLQPTVLNPDDIQQARELSTAIQQEVSKVSTVLEPKTQANTEFIAYSPLLLIVDEDLMLAEQIRIEVMSITRQANTNKWTWRVEIATDINVARKMITQTPPDVILLDLNISGRGEDGRNFMQELSTHTPKIPVVAFTAKDTLTDRVDFTRWGGCFFVNKNLPISTVLEAVNTLIQPLFQNYRYRVLILDNKHKFFHQLSNLLTSYKIEVFICTDAQNFLQLLNRNQPNLVILNQQMPGFSSIDLCRVVRTDPQWHNLPVTFISTNSKPEIISQAYAAGADDYFSKSMNKNEIATRIWQRLQKC</sequence>
<dbReference type="Pfam" id="PF00072">
    <property type="entry name" value="Response_reg"/>
    <property type="match status" value="3"/>
</dbReference>
<dbReference type="InterPro" id="IPR036641">
    <property type="entry name" value="HPT_dom_sf"/>
</dbReference>
<dbReference type="InterPro" id="IPR039420">
    <property type="entry name" value="WalR-like"/>
</dbReference>
<dbReference type="Proteomes" id="UP000640531">
    <property type="component" value="Unassembled WGS sequence"/>
</dbReference>
<keyword evidence="3" id="KW-0597">Phosphoprotein</keyword>
<evidence type="ECO:0000313" key="8">
    <source>
        <dbReference type="EMBL" id="MBD2571096.1"/>
    </source>
</evidence>
<keyword evidence="9" id="KW-1185">Reference proteome</keyword>
<dbReference type="PROSITE" id="PS51755">
    <property type="entry name" value="OMPR_PHOB"/>
    <property type="match status" value="1"/>
</dbReference>
<dbReference type="CDD" id="cd00383">
    <property type="entry name" value="trans_reg_C"/>
    <property type="match status" value="1"/>
</dbReference>
<dbReference type="InterPro" id="IPR011006">
    <property type="entry name" value="CheY-like_superfamily"/>
</dbReference>
<dbReference type="Gene3D" id="3.40.50.2300">
    <property type="match status" value="3"/>
</dbReference>
<dbReference type="SUPFAM" id="SSF52172">
    <property type="entry name" value="CheY-like"/>
    <property type="match status" value="3"/>
</dbReference>
<dbReference type="RefSeq" id="WP_190720214.1">
    <property type="nucleotide sequence ID" value="NZ_JACJST010000036.1"/>
</dbReference>
<feature type="modified residue" description="4-aspartylphosphate" evidence="3">
    <location>
        <position position="425"/>
    </location>
</feature>
<dbReference type="CDD" id="cd00088">
    <property type="entry name" value="HPT"/>
    <property type="match status" value="1"/>
</dbReference>
<dbReference type="Gene3D" id="6.10.250.690">
    <property type="match status" value="1"/>
</dbReference>
<evidence type="ECO:0000256" key="3">
    <source>
        <dbReference type="PROSITE-ProRule" id="PRU00169"/>
    </source>
</evidence>
<evidence type="ECO:0000256" key="2">
    <source>
        <dbReference type="PROSITE-ProRule" id="PRU00110"/>
    </source>
</evidence>